<comment type="caution">
    <text evidence="1">The sequence shown here is derived from an EMBL/GenBank/DDBJ whole genome shotgun (WGS) entry which is preliminary data.</text>
</comment>
<gene>
    <name evidence="1" type="ORF">PAT3040_02520</name>
</gene>
<protein>
    <submittedName>
        <fullName evidence="1">Uncharacterized protein</fullName>
    </submittedName>
</protein>
<organism evidence="1 2">
    <name type="scientific">Paenibacillus agaridevorans</name>
    <dbReference type="NCBI Taxonomy" id="171404"/>
    <lineage>
        <taxon>Bacteria</taxon>
        <taxon>Bacillati</taxon>
        <taxon>Bacillota</taxon>
        <taxon>Bacilli</taxon>
        <taxon>Bacillales</taxon>
        <taxon>Paenibacillaceae</taxon>
        <taxon>Paenibacillus</taxon>
    </lineage>
</organism>
<evidence type="ECO:0000313" key="2">
    <source>
        <dbReference type="Proteomes" id="UP000245202"/>
    </source>
</evidence>
<dbReference type="EMBL" id="BDQX01000118">
    <property type="protein sequence ID" value="GBG07955.1"/>
    <property type="molecule type" value="Genomic_DNA"/>
</dbReference>
<evidence type="ECO:0000313" key="1">
    <source>
        <dbReference type="EMBL" id="GBG07955.1"/>
    </source>
</evidence>
<reference evidence="1 2" key="1">
    <citation type="submission" date="2017-08" db="EMBL/GenBank/DDBJ databases">
        <title>Substantial Increase in Enzyme Production by Combined Drug-Resistance Mutations in Paenibacillus agaridevorans.</title>
        <authorList>
            <person name="Tanaka Y."/>
            <person name="Funane K."/>
            <person name="Hosaka T."/>
            <person name="Shiwa Y."/>
            <person name="Fujita N."/>
            <person name="Miyazaki T."/>
            <person name="Yoshikawa H."/>
            <person name="Murakami K."/>
            <person name="Kasahara K."/>
            <person name="Inaoka T."/>
            <person name="Hiraga Y."/>
            <person name="Ochi K."/>
        </authorList>
    </citation>
    <scope>NUCLEOTIDE SEQUENCE [LARGE SCALE GENOMIC DNA]</scope>
    <source>
        <strain evidence="1 2">T-3040</strain>
    </source>
</reference>
<dbReference type="Proteomes" id="UP000245202">
    <property type="component" value="Unassembled WGS sequence"/>
</dbReference>
<feature type="non-terminal residue" evidence="1">
    <location>
        <position position="1"/>
    </location>
</feature>
<name>A0A2R5EPC7_9BACL</name>
<proteinExistence type="predicted"/>
<accession>A0A2R5EPC7</accession>
<sequence length="42" mass="4553">RSSGGVDAGRHKCGYIQLELANKRSARHANYMGKLESGVYDG</sequence>
<keyword evidence="2" id="KW-1185">Reference proteome</keyword>
<dbReference type="AlphaFoldDB" id="A0A2R5EPC7"/>